<name>B4HTU1_DROSE</name>
<dbReference type="OrthoDB" id="101791at2759"/>
<dbReference type="FunFam" id="3.40.1000.30:FF:000008">
    <property type="entry name" value="Uncharacterized protein, isoform H"/>
    <property type="match status" value="1"/>
</dbReference>
<proteinExistence type="predicted"/>
<gene>
    <name evidence="3" type="primary">Dsec\GM14039</name>
    <name evidence="3" type="ORF">Dsec_GM14039</name>
</gene>
<protein>
    <submittedName>
        <fullName evidence="3">GM14039</fullName>
    </submittedName>
</protein>
<organism evidence="4">
    <name type="scientific">Drosophila sechellia</name>
    <name type="common">Fruit fly</name>
    <dbReference type="NCBI Taxonomy" id="7238"/>
    <lineage>
        <taxon>Eukaryota</taxon>
        <taxon>Metazoa</taxon>
        <taxon>Ecdysozoa</taxon>
        <taxon>Arthropoda</taxon>
        <taxon>Hexapoda</taxon>
        <taxon>Insecta</taxon>
        <taxon>Pterygota</taxon>
        <taxon>Neoptera</taxon>
        <taxon>Endopterygota</taxon>
        <taxon>Diptera</taxon>
        <taxon>Brachycera</taxon>
        <taxon>Muscomorpha</taxon>
        <taxon>Ephydroidea</taxon>
        <taxon>Drosophilidae</taxon>
        <taxon>Drosophila</taxon>
        <taxon>Sophophora</taxon>
    </lineage>
</organism>
<evidence type="ECO:0000256" key="1">
    <source>
        <dbReference type="SAM" id="MobiDB-lite"/>
    </source>
</evidence>
<accession>B4HTU1</accession>
<dbReference type="PROSITE" id="PS50181">
    <property type="entry name" value="FBOX"/>
    <property type="match status" value="1"/>
</dbReference>
<evidence type="ECO:0000313" key="4">
    <source>
        <dbReference type="Proteomes" id="UP000001292"/>
    </source>
</evidence>
<dbReference type="OMA" id="KMPAAEW"/>
<feature type="region of interest" description="Disordered" evidence="1">
    <location>
        <begin position="1"/>
        <end position="47"/>
    </location>
</feature>
<dbReference type="InterPro" id="IPR001810">
    <property type="entry name" value="F-box_dom"/>
</dbReference>
<dbReference type="PhylomeDB" id="B4HTU1"/>
<sequence>MSDAKSEIEGFIAIPTTSGEQQQQQHQQNEQQVVGTKDIKTPDQVGKKQRARLIEEKSAQEPNPLILEHATLQSVPQHMEKLLNQYQECHKMPAAEWLHLLTYLVALESGFVEEETFAQKRHLIEPVPSFSSFHALNVRLLSEQPAKYSVCFNDTAYVMRLRTLLDKHAPEESSLVSALQSRLMAITLGDQLMITLSPAPPSKQPGYSISLSIGRYVLNVQAKNKPIYHRFRKLDELSYQLKQHLFHPMRSQQLMQMDMKLQPSLLGLPDDLYFEIFRYLDKSQLNVVARVNRHLHFYSKEVARKSVKGGKLSSGFYRNCWNP</sequence>
<dbReference type="Pfam" id="PF00646">
    <property type="entry name" value="F-box"/>
    <property type="match status" value="1"/>
</dbReference>
<evidence type="ECO:0000259" key="2">
    <source>
        <dbReference type="PROSITE" id="PS50181"/>
    </source>
</evidence>
<dbReference type="Proteomes" id="UP000001292">
    <property type="component" value="Unassembled WGS sequence"/>
</dbReference>
<reference evidence="3 4" key="1">
    <citation type="journal article" date="2007" name="Nature">
        <title>Evolution of genes and genomes on the Drosophila phylogeny.</title>
        <authorList>
            <consortium name="Drosophila 12 Genomes Consortium"/>
            <person name="Clark A.G."/>
            <person name="Eisen M.B."/>
            <person name="Smith D.R."/>
            <person name="Bergman C.M."/>
            <person name="Oliver B."/>
            <person name="Markow T.A."/>
            <person name="Kaufman T.C."/>
            <person name="Kellis M."/>
            <person name="Gelbart W."/>
            <person name="Iyer V.N."/>
            <person name="Pollard D.A."/>
            <person name="Sackton T.B."/>
            <person name="Larracuente A.M."/>
            <person name="Singh N.D."/>
            <person name="Abad J.P."/>
            <person name="Abt D.N."/>
            <person name="Adryan B."/>
            <person name="Aguade M."/>
            <person name="Akashi H."/>
            <person name="Anderson W.W."/>
            <person name="Aquadro C.F."/>
            <person name="Ardell D.H."/>
            <person name="Arguello R."/>
            <person name="Artieri C.G."/>
            <person name="Barbash D.A."/>
            <person name="Barker D."/>
            <person name="Barsanti P."/>
            <person name="Batterham P."/>
            <person name="Batzoglou S."/>
            <person name="Begun D."/>
            <person name="Bhutkar A."/>
            <person name="Blanco E."/>
            <person name="Bosak S.A."/>
            <person name="Bradley R.K."/>
            <person name="Brand A.D."/>
            <person name="Brent M.R."/>
            <person name="Brooks A.N."/>
            <person name="Brown R.H."/>
            <person name="Butlin R.K."/>
            <person name="Caggese C."/>
            <person name="Calvi B.R."/>
            <person name="Bernardo de Carvalho A."/>
            <person name="Caspi A."/>
            <person name="Castrezana S."/>
            <person name="Celniker S.E."/>
            <person name="Chang J.L."/>
            <person name="Chapple C."/>
            <person name="Chatterji S."/>
            <person name="Chinwalla A."/>
            <person name="Civetta A."/>
            <person name="Clifton S.W."/>
            <person name="Comeron J.M."/>
            <person name="Costello J.C."/>
            <person name="Coyne J.A."/>
            <person name="Daub J."/>
            <person name="David R.G."/>
            <person name="Delcher A.L."/>
            <person name="Delehaunty K."/>
            <person name="Do C.B."/>
            <person name="Ebling H."/>
            <person name="Edwards K."/>
            <person name="Eickbush T."/>
            <person name="Evans J.D."/>
            <person name="Filipski A."/>
            <person name="Findeiss S."/>
            <person name="Freyhult E."/>
            <person name="Fulton L."/>
            <person name="Fulton R."/>
            <person name="Garcia A.C."/>
            <person name="Gardiner A."/>
            <person name="Garfield D.A."/>
            <person name="Garvin B.E."/>
            <person name="Gibson G."/>
            <person name="Gilbert D."/>
            <person name="Gnerre S."/>
            <person name="Godfrey J."/>
            <person name="Good R."/>
            <person name="Gotea V."/>
            <person name="Gravely B."/>
            <person name="Greenberg A.J."/>
            <person name="Griffiths-Jones S."/>
            <person name="Gross S."/>
            <person name="Guigo R."/>
            <person name="Gustafson E.A."/>
            <person name="Haerty W."/>
            <person name="Hahn M.W."/>
            <person name="Halligan D.L."/>
            <person name="Halpern A.L."/>
            <person name="Halter G.M."/>
            <person name="Han M.V."/>
            <person name="Heger A."/>
            <person name="Hillier L."/>
            <person name="Hinrichs A.S."/>
            <person name="Holmes I."/>
            <person name="Hoskins R.A."/>
            <person name="Hubisz M.J."/>
            <person name="Hultmark D."/>
            <person name="Huntley M.A."/>
            <person name="Jaffe D.B."/>
            <person name="Jagadeeshan S."/>
            <person name="Jeck W.R."/>
            <person name="Johnson J."/>
            <person name="Jones C.D."/>
            <person name="Jordan W.C."/>
            <person name="Karpen G.H."/>
            <person name="Kataoka E."/>
            <person name="Keightley P.D."/>
            <person name="Kheradpour P."/>
            <person name="Kirkness E.F."/>
            <person name="Koerich L.B."/>
            <person name="Kristiansen K."/>
            <person name="Kudrna D."/>
            <person name="Kulathinal R.J."/>
            <person name="Kumar S."/>
            <person name="Kwok R."/>
            <person name="Lander E."/>
            <person name="Langley C.H."/>
            <person name="Lapoint R."/>
            <person name="Lazzaro B.P."/>
            <person name="Lee S.J."/>
            <person name="Levesque L."/>
            <person name="Li R."/>
            <person name="Lin C.F."/>
            <person name="Lin M.F."/>
            <person name="Lindblad-Toh K."/>
            <person name="Llopart A."/>
            <person name="Long M."/>
            <person name="Low L."/>
            <person name="Lozovsky E."/>
            <person name="Lu J."/>
            <person name="Luo M."/>
            <person name="Machado C.A."/>
            <person name="Makalowski W."/>
            <person name="Marzo M."/>
            <person name="Matsuda M."/>
            <person name="Matzkin L."/>
            <person name="McAllister B."/>
            <person name="McBride C.S."/>
            <person name="McKernan B."/>
            <person name="McKernan K."/>
            <person name="Mendez-Lago M."/>
            <person name="Minx P."/>
            <person name="Mollenhauer M.U."/>
            <person name="Montooth K."/>
            <person name="Mount S.M."/>
            <person name="Mu X."/>
            <person name="Myers E."/>
            <person name="Negre B."/>
            <person name="Newfeld S."/>
            <person name="Nielsen R."/>
            <person name="Noor M.A."/>
            <person name="O'Grady P."/>
            <person name="Pachter L."/>
            <person name="Papaceit M."/>
            <person name="Parisi M.J."/>
            <person name="Parisi M."/>
            <person name="Parts L."/>
            <person name="Pedersen J.S."/>
            <person name="Pesole G."/>
            <person name="Phillippy A.M."/>
            <person name="Ponting C.P."/>
            <person name="Pop M."/>
            <person name="Porcelli D."/>
            <person name="Powell J.R."/>
            <person name="Prohaska S."/>
            <person name="Pruitt K."/>
            <person name="Puig M."/>
            <person name="Quesneville H."/>
            <person name="Ram K.R."/>
            <person name="Rand D."/>
            <person name="Rasmussen M.D."/>
            <person name="Reed L.K."/>
            <person name="Reenan R."/>
            <person name="Reily A."/>
            <person name="Remington K.A."/>
            <person name="Rieger T.T."/>
            <person name="Ritchie M.G."/>
            <person name="Robin C."/>
            <person name="Rogers Y.H."/>
            <person name="Rohde C."/>
            <person name="Rozas J."/>
            <person name="Rubenfield M.J."/>
            <person name="Ruiz A."/>
            <person name="Russo S."/>
            <person name="Salzberg S.L."/>
            <person name="Sanchez-Gracia A."/>
            <person name="Saranga D.J."/>
            <person name="Sato H."/>
            <person name="Schaeffer S.W."/>
            <person name="Schatz M.C."/>
            <person name="Schlenke T."/>
            <person name="Schwartz R."/>
            <person name="Segarra C."/>
            <person name="Singh R.S."/>
            <person name="Sirot L."/>
            <person name="Sirota M."/>
            <person name="Sisneros N.B."/>
            <person name="Smith C.D."/>
            <person name="Smith T.F."/>
            <person name="Spieth J."/>
            <person name="Stage D.E."/>
            <person name="Stark A."/>
            <person name="Stephan W."/>
            <person name="Strausberg R.L."/>
            <person name="Strempel S."/>
            <person name="Sturgill D."/>
            <person name="Sutton G."/>
            <person name="Sutton G.G."/>
            <person name="Tao W."/>
            <person name="Teichmann S."/>
            <person name="Tobari Y.N."/>
            <person name="Tomimura Y."/>
            <person name="Tsolas J.M."/>
            <person name="Valente V.L."/>
            <person name="Venter E."/>
            <person name="Venter J.C."/>
            <person name="Vicario S."/>
            <person name="Vieira F.G."/>
            <person name="Vilella A.J."/>
            <person name="Villasante A."/>
            <person name="Walenz B."/>
            <person name="Wang J."/>
            <person name="Wasserman M."/>
            <person name="Watts T."/>
            <person name="Wilson D."/>
            <person name="Wilson R.K."/>
            <person name="Wing R.A."/>
            <person name="Wolfner M.F."/>
            <person name="Wong A."/>
            <person name="Wong G.K."/>
            <person name="Wu C.I."/>
            <person name="Wu G."/>
            <person name="Yamamoto D."/>
            <person name="Yang H.P."/>
            <person name="Yang S.P."/>
            <person name="Yorke J.A."/>
            <person name="Yoshida K."/>
            <person name="Zdobnov E."/>
            <person name="Zhang P."/>
            <person name="Zhang Y."/>
            <person name="Zimin A.V."/>
            <person name="Baldwin J."/>
            <person name="Abdouelleil A."/>
            <person name="Abdulkadir J."/>
            <person name="Abebe A."/>
            <person name="Abera B."/>
            <person name="Abreu J."/>
            <person name="Acer S.C."/>
            <person name="Aftuck L."/>
            <person name="Alexander A."/>
            <person name="An P."/>
            <person name="Anderson E."/>
            <person name="Anderson S."/>
            <person name="Arachi H."/>
            <person name="Azer M."/>
            <person name="Bachantsang P."/>
            <person name="Barry A."/>
            <person name="Bayul T."/>
            <person name="Berlin A."/>
            <person name="Bessette D."/>
            <person name="Bloom T."/>
            <person name="Blye J."/>
            <person name="Boguslavskiy L."/>
            <person name="Bonnet C."/>
            <person name="Boukhgalter B."/>
            <person name="Bourzgui I."/>
            <person name="Brown A."/>
            <person name="Cahill P."/>
            <person name="Channer S."/>
            <person name="Cheshatsang Y."/>
            <person name="Chuda L."/>
            <person name="Citroen M."/>
            <person name="Collymore A."/>
            <person name="Cooke P."/>
            <person name="Costello M."/>
            <person name="D'Aco K."/>
            <person name="Daza R."/>
            <person name="De Haan G."/>
            <person name="DeGray S."/>
            <person name="DeMaso C."/>
            <person name="Dhargay N."/>
            <person name="Dooley K."/>
            <person name="Dooley E."/>
            <person name="Doricent M."/>
            <person name="Dorje P."/>
            <person name="Dorjee K."/>
            <person name="Dupes A."/>
            <person name="Elong R."/>
            <person name="Falk J."/>
            <person name="Farina A."/>
            <person name="Faro S."/>
            <person name="Ferguson D."/>
            <person name="Fisher S."/>
            <person name="Foley C.D."/>
            <person name="Franke A."/>
            <person name="Friedrich D."/>
            <person name="Gadbois L."/>
            <person name="Gearin G."/>
            <person name="Gearin C.R."/>
            <person name="Giannoukos G."/>
            <person name="Goode T."/>
            <person name="Graham J."/>
            <person name="Grandbois E."/>
            <person name="Grewal S."/>
            <person name="Gyaltsen K."/>
            <person name="Hafez N."/>
            <person name="Hagos B."/>
            <person name="Hall J."/>
            <person name="Henson C."/>
            <person name="Hollinger A."/>
            <person name="Honan T."/>
            <person name="Huard M.D."/>
            <person name="Hughes L."/>
            <person name="Hurhula B."/>
            <person name="Husby M.E."/>
            <person name="Kamat A."/>
            <person name="Kanga B."/>
            <person name="Kashin S."/>
            <person name="Khazanovich D."/>
            <person name="Kisner P."/>
            <person name="Lance K."/>
            <person name="Lara M."/>
            <person name="Lee W."/>
            <person name="Lennon N."/>
            <person name="Letendre F."/>
            <person name="LeVine R."/>
            <person name="Lipovsky A."/>
            <person name="Liu X."/>
            <person name="Liu J."/>
            <person name="Liu S."/>
            <person name="Lokyitsang T."/>
            <person name="Lokyitsang Y."/>
            <person name="Lubonja R."/>
            <person name="Lui A."/>
            <person name="MacDonald P."/>
            <person name="Magnisalis V."/>
            <person name="Maru K."/>
            <person name="Matthews C."/>
            <person name="McCusker W."/>
            <person name="McDonough S."/>
            <person name="Mehta T."/>
            <person name="Meldrim J."/>
            <person name="Meneus L."/>
            <person name="Mihai O."/>
            <person name="Mihalev A."/>
            <person name="Mihova T."/>
            <person name="Mittelman R."/>
            <person name="Mlenga V."/>
            <person name="Montmayeur A."/>
            <person name="Mulrain L."/>
            <person name="Navidi A."/>
            <person name="Naylor J."/>
            <person name="Negash T."/>
            <person name="Nguyen T."/>
            <person name="Nguyen N."/>
            <person name="Nicol R."/>
            <person name="Norbu C."/>
            <person name="Norbu N."/>
            <person name="Novod N."/>
            <person name="O'Neill B."/>
            <person name="Osman S."/>
            <person name="Markiewicz E."/>
            <person name="Oyono O.L."/>
            <person name="Patti C."/>
            <person name="Phunkhang P."/>
            <person name="Pierre F."/>
            <person name="Priest M."/>
            <person name="Raghuraman S."/>
            <person name="Rege F."/>
            <person name="Reyes R."/>
            <person name="Rise C."/>
            <person name="Rogov P."/>
            <person name="Ross K."/>
            <person name="Ryan E."/>
            <person name="Settipalli S."/>
            <person name="Shea T."/>
            <person name="Sherpa N."/>
            <person name="Shi L."/>
            <person name="Shih D."/>
            <person name="Sparrow T."/>
            <person name="Spaulding J."/>
            <person name="Stalker J."/>
            <person name="Stange-Thomann N."/>
            <person name="Stavropoulos S."/>
            <person name="Stone C."/>
            <person name="Strader C."/>
            <person name="Tesfaye S."/>
            <person name="Thomson T."/>
            <person name="Thoulutsang Y."/>
            <person name="Thoulutsang D."/>
            <person name="Topham K."/>
            <person name="Topping I."/>
            <person name="Tsamla T."/>
            <person name="Vassiliev H."/>
            <person name="Vo A."/>
            <person name="Wangchuk T."/>
            <person name="Wangdi T."/>
            <person name="Weiand M."/>
            <person name="Wilkinson J."/>
            <person name="Wilson A."/>
            <person name="Yadav S."/>
            <person name="Young G."/>
            <person name="Yu Q."/>
            <person name="Zembek L."/>
            <person name="Zhong D."/>
            <person name="Zimmer A."/>
            <person name="Zwirko Z."/>
            <person name="Jaffe D.B."/>
            <person name="Alvarez P."/>
            <person name="Brockman W."/>
            <person name="Butler J."/>
            <person name="Chin C."/>
            <person name="Gnerre S."/>
            <person name="Grabherr M."/>
            <person name="Kleber M."/>
            <person name="Mauceli E."/>
            <person name="MacCallum I."/>
        </authorList>
    </citation>
    <scope>NUCLEOTIDE SEQUENCE [LARGE SCALE GENOMIC DNA]</scope>
    <source>
        <strain evidence="4">Rob3c / Tucson 14021-0248.25</strain>
    </source>
</reference>
<dbReference type="Gene3D" id="3.40.1000.30">
    <property type="match status" value="1"/>
</dbReference>
<dbReference type="KEGG" id="dse:6610654"/>
<dbReference type="EMBL" id="CH480817">
    <property type="protein sequence ID" value="EDW50362.1"/>
    <property type="molecule type" value="Genomic_DNA"/>
</dbReference>
<feature type="domain" description="F-box" evidence="2">
    <location>
        <begin position="262"/>
        <end position="296"/>
    </location>
</feature>
<dbReference type="InterPro" id="IPR036047">
    <property type="entry name" value="F-box-like_dom_sf"/>
</dbReference>
<feature type="compositionally biased region" description="Low complexity" evidence="1">
    <location>
        <begin position="20"/>
        <end position="32"/>
    </location>
</feature>
<dbReference type="STRING" id="7238.B4HTU1"/>
<evidence type="ECO:0000313" key="3">
    <source>
        <dbReference type="EMBL" id="EDW50362.1"/>
    </source>
</evidence>
<dbReference type="SUPFAM" id="SSF81383">
    <property type="entry name" value="F-box domain"/>
    <property type="match status" value="1"/>
</dbReference>
<keyword evidence="4" id="KW-1185">Reference proteome</keyword>
<dbReference type="HOGENOM" id="CLU_076982_0_0_1"/>
<dbReference type="AlphaFoldDB" id="B4HTU1"/>